<feature type="chain" id="PRO_5019850299" evidence="7">
    <location>
        <begin position="26"/>
        <end position="535"/>
    </location>
</feature>
<dbReference type="PANTHER" id="PTHR42973">
    <property type="entry name" value="BINDING OXIDOREDUCTASE, PUTATIVE (AFU_ORTHOLOGUE AFUA_1G17690)-RELATED"/>
    <property type="match status" value="1"/>
</dbReference>
<dbReference type="PROSITE" id="PS51318">
    <property type="entry name" value="TAT"/>
    <property type="match status" value="1"/>
</dbReference>
<name>A0A495W4Y0_9PSEU</name>
<dbReference type="InterPro" id="IPR006094">
    <property type="entry name" value="Oxid_FAD_bind_N"/>
</dbReference>
<dbReference type="GO" id="GO:0016491">
    <property type="term" value="F:oxidoreductase activity"/>
    <property type="evidence" value="ECO:0007669"/>
    <property type="project" value="UniProtKB-KW"/>
</dbReference>
<organism evidence="9 10">
    <name type="scientific">Saccharothrix australiensis</name>
    <dbReference type="NCBI Taxonomy" id="2072"/>
    <lineage>
        <taxon>Bacteria</taxon>
        <taxon>Bacillati</taxon>
        <taxon>Actinomycetota</taxon>
        <taxon>Actinomycetes</taxon>
        <taxon>Pseudonocardiales</taxon>
        <taxon>Pseudonocardiaceae</taxon>
        <taxon>Saccharothrix</taxon>
    </lineage>
</organism>
<dbReference type="Proteomes" id="UP000282084">
    <property type="component" value="Unassembled WGS sequence"/>
</dbReference>
<keyword evidence="7" id="KW-0732">Signal</keyword>
<dbReference type="InterPro" id="IPR006311">
    <property type="entry name" value="TAT_signal"/>
</dbReference>
<dbReference type="OrthoDB" id="545125at2"/>
<evidence type="ECO:0000256" key="7">
    <source>
        <dbReference type="SAM" id="SignalP"/>
    </source>
</evidence>
<evidence type="ECO:0000313" key="10">
    <source>
        <dbReference type="Proteomes" id="UP000282084"/>
    </source>
</evidence>
<evidence type="ECO:0000256" key="3">
    <source>
        <dbReference type="ARBA" id="ARBA00022630"/>
    </source>
</evidence>
<dbReference type="Pfam" id="PF08031">
    <property type="entry name" value="BBE"/>
    <property type="match status" value="1"/>
</dbReference>
<evidence type="ECO:0000259" key="8">
    <source>
        <dbReference type="PROSITE" id="PS51387"/>
    </source>
</evidence>
<feature type="signal peptide" evidence="7">
    <location>
        <begin position="1"/>
        <end position="25"/>
    </location>
</feature>
<dbReference type="GO" id="GO:0071949">
    <property type="term" value="F:FAD binding"/>
    <property type="evidence" value="ECO:0007669"/>
    <property type="project" value="InterPro"/>
</dbReference>
<dbReference type="RefSeq" id="WP_121007380.1">
    <property type="nucleotide sequence ID" value="NZ_RBXO01000001.1"/>
</dbReference>
<dbReference type="Gene3D" id="3.40.462.20">
    <property type="match status" value="1"/>
</dbReference>
<dbReference type="InterPro" id="IPR012951">
    <property type="entry name" value="BBE"/>
</dbReference>
<dbReference type="PROSITE" id="PS51387">
    <property type="entry name" value="FAD_PCMH"/>
    <property type="match status" value="1"/>
</dbReference>
<dbReference type="PANTHER" id="PTHR42973:SF39">
    <property type="entry name" value="FAD-BINDING PCMH-TYPE DOMAIN-CONTAINING PROTEIN"/>
    <property type="match status" value="1"/>
</dbReference>
<dbReference type="InterPro" id="IPR036318">
    <property type="entry name" value="FAD-bd_PCMH-like_sf"/>
</dbReference>
<evidence type="ECO:0000256" key="1">
    <source>
        <dbReference type="ARBA" id="ARBA00001974"/>
    </source>
</evidence>
<feature type="region of interest" description="Disordered" evidence="6">
    <location>
        <begin position="27"/>
        <end position="62"/>
    </location>
</feature>
<reference evidence="9 10" key="1">
    <citation type="submission" date="2018-10" db="EMBL/GenBank/DDBJ databases">
        <title>Sequencing the genomes of 1000 actinobacteria strains.</title>
        <authorList>
            <person name="Klenk H.-P."/>
        </authorList>
    </citation>
    <scope>NUCLEOTIDE SEQUENCE [LARGE SCALE GENOMIC DNA]</scope>
    <source>
        <strain evidence="9 10">DSM 43800</strain>
    </source>
</reference>
<comment type="cofactor">
    <cofactor evidence="1">
        <name>FAD</name>
        <dbReference type="ChEBI" id="CHEBI:57692"/>
    </cofactor>
</comment>
<dbReference type="InterPro" id="IPR016169">
    <property type="entry name" value="FAD-bd_PCMH_sub2"/>
</dbReference>
<keyword evidence="10" id="KW-1185">Reference proteome</keyword>
<evidence type="ECO:0000256" key="4">
    <source>
        <dbReference type="ARBA" id="ARBA00022827"/>
    </source>
</evidence>
<comment type="similarity">
    <text evidence="2">Belongs to the oxygen-dependent FAD-linked oxidoreductase family.</text>
</comment>
<accession>A0A495W4Y0</accession>
<gene>
    <name evidence="9" type="ORF">C8E97_4398</name>
</gene>
<evidence type="ECO:0000256" key="6">
    <source>
        <dbReference type="SAM" id="MobiDB-lite"/>
    </source>
</evidence>
<dbReference type="AlphaFoldDB" id="A0A495W4Y0"/>
<protein>
    <submittedName>
        <fullName evidence="9">Aclacinomycin oxidase</fullName>
    </submittedName>
</protein>
<dbReference type="EMBL" id="RBXO01000001">
    <property type="protein sequence ID" value="RKT55713.1"/>
    <property type="molecule type" value="Genomic_DNA"/>
</dbReference>
<evidence type="ECO:0000313" key="9">
    <source>
        <dbReference type="EMBL" id="RKT55713.1"/>
    </source>
</evidence>
<dbReference type="SUPFAM" id="SSF56176">
    <property type="entry name" value="FAD-binding/transporter-associated domain-like"/>
    <property type="match status" value="1"/>
</dbReference>
<keyword evidence="5" id="KW-0560">Oxidoreductase</keyword>
<proteinExistence type="inferred from homology"/>
<dbReference type="Pfam" id="PF01565">
    <property type="entry name" value="FAD_binding_4"/>
    <property type="match status" value="1"/>
</dbReference>
<keyword evidence="4" id="KW-0274">FAD</keyword>
<comment type="caution">
    <text evidence="9">The sequence shown here is derived from an EMBL/GenBank/DDBJ whole genome shotgun (WGS) entry which is preliminary data.</text>
</comment>
<evidence type="ECO:0000256" key="5">
    <source>
        <dbReference type="ARBA" id="ARBA00023002"/>
    </source>
</evidence>
<sequence>MSPLSRRTILTRGALLGGATLVAPAARQGAAGGHPDPSAEPAPEVLRGDPRHASLSRGQNQRWVSNPERIALPRSTRQVVDAVQAAVADGKRLAVRSGGHCYEGFVDHPGTQVIIDMSGMAAIEYDHRHNAVMVEVGATLGEVYGALYKRWGVTLPGGSCHPVGVGGHVAGAGYGQLSRRHGVIVDHLHAVEVVVVDGHGRARAVVATRDAHDPNRDLWWAHTGGGGGSFGVVTRYWFRSPDAVGGDPARLLPAPPAAMWTHRVQWPWEGITEQRFAALLRNYGAWHERNSDAGGPCAGLFARLELTTRPTGPLYLVVQVDAGAPDAERLMDDFVAEVGAGVGPRETTDRRLLPWLQSTGWPGLWVSNPTERAKQKSSYQRKGFSEHQIGAFHRSLSETDHRHVGFAVSIASYGGKVNTVAPDATAQPHRDSVLKLLWGTSWSEAADDERNLRWHREFYRAVHADTGGVPVPNDRTDGCFVNYADVDLGDPRWNTSGVPWSTLYFKDNYPRLQAVKARWDPRDVFRHAQSIRLPA</sequence>
<dbReference type="InterPro" id="IPR050416">
    <property type="entry name" value="FAD-linked_Oxidoreductase"/>
</dbReference>
<keyword evidence="3" id="KW-0285">Flavoprotein</keyword>
<feature type="domain" description="FAD-binding PCMH-type" evidence="8">
    <location>
        <begin position="56"/>
        <end position="243"/>
    </location>
</feature>
<evidence type="ECO:0000256" key="2">
    <source>
        <dbReference type="ARBA" id="ARBA00005466"/>
    </source>
</evidence>
<dbReference type="Gene3D" id="3.30.465.10">
    <property type="match status" value="1"/>
</dbReference>
<dbReference type="InterPro" id="IPR016166">
    <property type="entry name" value="FAD-bd_PCMH"/>
</dbReference>